<dbReference type="InterPro" id="IPR009057">
    <property type="entry name" value="Homeodomain-like_sf"/>
</dbReference>
<dbReference type="InterPro" id="IPR004111">
    <property type="entry name" value="Repressor_TetR_C"/>
</dbReference>
<accession>A0A923E650</accession>
<comment type="caution">
    <text evidence="5">The sequence shown here is derived from an EMBL/GenBank/DDBJ whole genome shotgun (WGS) entry which is preliminary data.</text>
</comment>
<evidence type="ECO:0000256" key="3">
    <source>
        <dbReference type="SAM" id="MobiDB-lite"/>
    </source>
</evidence>
<dbReference type="AlphaFoldDB" id="A0A923E650"/>
<dbReference type="Gene3D" id="1.10.357.10">
    <property type="entry name" value="Tetracycline Repressor, domain 2"/>
    <property type="match status" value="1"/>
</dbReference>
<evidence type="ECO:0000313" key="5">
    <source>
        <dbReference type="EMBL" id="MBB6335492.1"/>
    </source>
</evidence>
<keyword evidence="6" id="KW-1185">Reference proteome</keyword>
<keyword evidence="1" id="KW-0805">Transcription regulation</keyword>
<sequence>MSASKKRKTEDSSPCKGRPPRIDRDKIIEAARALPPEKVTMQAVAQILQVDPTALNYHVGGRRDFLRLVALDRARLAARAFVEGEAPVNWEAALRRFALAMRASIASIGPLAPHLEFDSSSALAFIEPVERILRTLVDEGLGLSDAVRALSLVAHTAVHAGRADAMRRSGEDPHGARPLPEGPGSRLFGVLDEVPGAFPLLEELAGGKVEGLRIVEGGDVDAQFAFELETVLAGISARIAPFRGG</sequence>
<organism evidence="5 6">
    <name type="scientific">Schaalia hyovaginalis</name>
    <dbReference type="NCBI Taxonomy" id="29316"/>
    <lineage>
        <taxon>Bacteria</taxon>
        <taxon>Bacillati</taxon>
        <taxon>Actinomycetota</taxon>
        <taxon>Actinomycetes</taxon>
        <taxon>Actinomycetales</taxon>
        <taxon>Actinomycetaceae</taxon>
        <taxon>Schaalia</taxon>
    </lineage>
</organism>
<feature type="domain" description="Tetracycline repressor TetR C-terminal" evidence="4">
    <location>
        <begin position="89"/>
        <end position="238"/>
    </location>
</feature>
<protein>
    <submittedName>
        <fullName evidence="5">AcrR family transcriptional regulator</fullName>
    </submittedName>
</protein>
<dbReference type="SUPFAM" id="SSF46689">
    <property type="entry name" value="Homeodomain-like"/>
    <property type="match status" value="1"/>
</dbReference>
<evidence type="ECO:0000313" key="6">
    <source>
        <dbReference type="Proteomes" id="UP000617426"/>
    </source>
</evidence>
<dbReference type="EMBL" id="JACHMK010000001">
    <property type="protein sequence ID" value="MBB6335492.1"/>
    <property type="molecule type" value="Genomic_DNA"/>
</dbReference>
<dbReference type="RefSeq" id="WP_184453885.1">
    <property type="nucleotide sequence ID" value="NZ_JACHMK010000001.1"/>
</dbReference>
<keyword evidence="2" id="KW-0804">Transcription</keyword>
<dbReference type="Gene3D" id="1.10.10.60">
    <property type="entry name" value="Homeodomain-like"/>
    <property type="match status" value="1"/>
</dbReference>
<evidence type="ECO:0000256" key="1">
    <source>
        <dbReference type="ARBA" id="ARBA00023015"/>
    </source>
</evidence>
<evidence type="ECO:0000259" key="4">
    <source>
        <dbReference type="Pfam" id="PF02909"/>
    </source>
</evidence>
<feature type="compositionally biased region" description="Basic and acidic residues" evidence="3">
    <location>
        <begin position="163"/>
        <end position="175"/>
    </location>
</feature>
<dbReference type="InterPro" id="IPR036271">
    <property type="entry name" value="Tet_transcr_reg_TetR-rel_C_sf"/>
</dbReference>
<dbReference type="Pfam" id="PF02909">
    <property type="entry name" value="TetR_C_1"/>
    <property type="match status" value="1"/>
</dbReference>
<feature type="region of interest" description="Disordered" evidence="3">
    <location>
        <begin position="1"/>
        <end position="22"/>
    </location>
</feature>
<evidence type="ECO:0000256" key="2">
    <source>
        <dbReference type="ARBA" id="ARBA00023163"/>
    </source>
</evidence>
<dbReference type="SUPFAM" id="SSF48498">
    <property type="entry name" value="Tetracyclin repressor-like, C-terminal domain"/>
    <property type="match status" value="1"/>
</dbReference>
<reference evidence="5" key="1">
    <citation type="submission" date="2020-08" db="EMBL/GenBank/DDBJ databases">
        <title>Sequencing the genomes of 1000 actinobacteria strains.</title>
        <authorList>
            <person name="Klenk H.-P."/>
        </authorList>
    </citation>
    <scope>NUCLEOTIDE SEQUENCE</scope>
    <source>
        <strain evidence="5">DSM 10695</strain>
    </source>
</reference>
<gene>
    <name evidence="5" type="ORF">HD592_002057</name>
</gene>
<name>A0A923E650_9ACTO</name>
<feature type="region of interest" description="Disordered" evidence="3">
    <location>
        <begin position="163"/>
        <end position="182"/>
    </location>
</feature>
<dbReference type="Proteomes" id="UP000617426">
    <property type="component" value="Unassembled WGS sequence"/>
</dbReference>
<proteinExistence type="predicted"/>
<dbReference type="GO" id="GO:0045892">
    <property type="term" value="P:negative regulation of DNA-templated transcription"/>
    <property type="evidence" value="ECO:0007669"/>
    <property type="project" value="InterPro"/>
</dbReference>